<protein>
    <submittedName>
        <fullName evidence="2">Soluble lytic murein transglycosylase</fullName>
    </submittedName>
</protein>
<dbReference type="EMBL" id="DF967972">
    <property type="protein sequence ID" value="GAP14213.1"/>
    <property type="molecule type" value="Genomic_DNA"/>
</dbReference>
<evidence type="ECO:0000313" key="2">
    <source>
        <dbReference type="EMBL" id="GAP14213.1"/>
    </source>
</evidence>
<dbReference type="AlphaFoldDB" id="A0A0S7BK81"/>
<dbReference type="Gene3D" id="1.10.530.10">
    <property type="match status" value="1"/>
</dbReference>
<dbReference type="Proteomes" id="UP000055060">
    <property type="component" value="Unassembled WGS sequence"/>
</dbReference>
<proteinExistence type="predicted"/>
<organism evidence="2">
    <name type="scientific">Longilinea arvoryzae</name>
    <dbReference type="NCBI Taxonomy" id="360412"/>
    <lineage>
        <taxon>Bacteria</taxon>
        <taxon>Bacillati</taxon>
        <taxon>Chloroflexota</taxon>
        <taxon>Anaerolineae</taxon>
        <taxon>Anaerolineales</taxon>
        <taxon>Anaerolineaceae</taxon>
        <taxon>Longilinea</taxon>
    </lineage>
</organism>
<feature type="domain" description="Transglycosylase SLT" evidence="1">
    <location>
        <begin position="596"/>
        <end position="703"/>
    </location>
</feature>
<keyword evidence="3" id="KW-1185">Reference proteome</keyword>
<dbReference type="InterPro" id="IPR023346">
    <property type="entry name" value="Lysozyme-like_dom_sf"/>
</dbReference>
<dbReference type="InterPro" id="IPR008258">
    <property type="entry name" value="Transglycosylase_SLT_dom_1"/>
</dbReference>
<accession>A0A0S7BK81</accession>
<dbReference type="PANTHER" id="PTHR37423">
    <property type="entry name" value="SOLUBLE LYTIC MUREIN TRANSGLYCOSYLASE-RELATED"/>
    <property type="match status" value="1"/>
</dbReference>
<name>A0A0S7BK81_9CHLR</name>
<dbReference type="CDD" id="cd13401">
    <property type="entry name" value="Slt70-like"/>
    <property type="match status" value="1"/>
</dbReference>
<dbReference type="Pfam" id="PF01464">
    <property type="entry name" value="SLT"/>
    <property type="match status" value="1"/>
</dbReference>
<dbReference type="Pfam" id="PF13432">
    <property type="entry name" value="TPR_16"/>
    <property type="match status" value="4"/>
</dbReference>
<gene>
    <name evidence="2" type="ORF">LARV_01979</name>
</gene>
<dbReference type="Gene3D" id="1.25.40.10">
    <property type="entry name" value="Tetratricopeptide repeat domain"/>
    <property type="match status" value="4"/>
</dbReference>
<dbReference type="SMART" id="SM00028">
    <property type="entry name" value="TPR"/>
    <property type="match status" value="5"/>
</dbReference>
<sequence length="743" mass="82991">MDQADRALFLGQNDLAESEYQSAYAQSSDPQIQAAAQLGTARVQMQRGETDLAVSTLQQVGTQFSDTEAAREANYFLAQAAKGNDDPAKAAAYLEAFLAAGSTPIDAYLQIELGDLYMDAGNPGGAVKAYESALQDSEYANDEDLKIKQGRAYAAMQDYTNALRLYLGVYDATGNEFTKAEVNLLAGQVYLALGIPEQANARFLDSVNNYPRSYDSYSALVALVDANVAVDPLNRALVDYFAGQYGVAVDLFKTYLESTPDHNGTAHYYRALALRSTDQYQQEIAEWDALIKDHPGDRFWLEAWKEKAYTQWAYLDDYAAAAQTLLDFVQLYPDDSNAPELLFEAGRIQERYGRLTDAAATWERVFNDYPSYSGSYQALFLAGVTQYRLKNYAQAEVLFQRTLVLGSSLSDQSAASLWVGKAQLGEGQSDKARQTWQQAAAMDPTGYYSERAKELLEGTPEFRPPQYYDLAYDLDLERSDAEQWLRTTFNLAADLDLSGLGDLAQNTSYQRGLYFWKLGLLNESLAEFDNLRQALQSDPAATYRLTNELLDLGFYREAILASRQILNLANMDDASTLDAPVFFNHIRFGVYFKDLVLSAAQENNIHPLLLLSVIRQESMFEGYARSSAGARGLMQLIPSTGAEIATTMNWPANYTDSDLDLPAVNLRLGARYLANQRDYFGGELYAALAAYNAGPGNAAIWWQLSDNDPDLFLEIIRYSETQNYIRQIAEFMNIYRLLYERAP</sequence>
<evidence type="ECO:0000313" key="3">
    <source>
        <dbReference type="Proteomes" id="UP000055060"/>
    </source>
</evidence>
<dbReference type="SUPFAM" id="SSF48452">
    <property type="entry name" value="TPR-like"/>
    <property type="match status" value="2"/>
</dbReference>
<dbReference type="STRING" id="360412.LARV_01979"/>
<dbReference type="InterPro" id="IPR019734">
    <property type="entry name" value="TPR_rpt"/>
</dbReference>
<dbReference type="PANTHER" id="PTHR37423:SF2">
    <property type="entry name" value="MEMBRANE-BOUND LYTIC MUREIN TRANSGLYCOSYLASE C"/>
    <property type="match status" value="1"/>
</dbReference>
<reference evidence="2" key="1">
    <citation type="submission" date="2015-07" db="EMBL/GenBank/DDBJ databases">
        <title>Draft Genome Sequences of Anaerolinea thermolimosa IMO-1, Bellilinea caldifistulae GOMI-1, Leptolinea tardivitalis YMTK-2, Levilinea saccharolytica KIBI-1,Longilinea arvoryzae KOME-1, Previously Described as Members of the Anaerolineaceae (Chloroflexi).</title>
        <authorList>
            <person name="Sekiguchi Y."/>
            <person name="Ohashi A."/>
            <person name="Matsuura N."/>
            <person name="Tourlousse M.D."/>
        </authorList>
    </citation>
    <scope>NUCLEOTIDE SEQUENCE [LARGE SCALE GENOMIC DNA]</scope>
    <source>
        <strain evidence="2">KOME-1</strain>
    </source>
</reference>
<evidence type="ECO:0000259" key="1">
    <source>
        <dbReference type="Pfam" id="PF01464"/>
    </source>
</evidence>
<dbReference type="InterPro" id="IPR011990">
    <property type="entry name" value="TPR-like_helical_dom_sf"/>
</dbReference>
<dbReference type="SUPFAM" id="SSF53955">
    <property type="entry name" value="Lysozyme-like"/>
    <property type="match status" value="1"/>
</dbReference>